<organism evidence="2 3">
    <name type="scientific">Stenomitos frigidus ULC18</name>
    <dbReference type="NCBI Taxonomy" id="2107698"/>
    <lineage>
        <taxon>Bacteria</taxon>
        <taxon>Bacillati</taxon>
        <taxon>Cyanobacteriota</taxon>
        <taxon>Cyanophyceae</taxon>
        <taxon>Leptolyngbyales</taxon>
        <taxon>Leptolyngbyaceae</taxon>
        <taxon>Stenomitos</taxon>
    </lineage>
</organism>
<gene>
    <name evidence="2" type="ORF">C7B82_13180</name>
</gene>
<accession>A0A2T1E6Q8</accession>
<feature type="domain" description="HNH nuclease" evidence="1">
    <location>
        <begin position="10"/>
        <end position="61"/>
    </location>
</feature>
<dbReference type="SMART" id="SM00507">
    <property type="entry name" value="HNHc"/>
    <property type="match status" value="1"/>
</dbReference>
<protein>
    <recommendedName>
        <fullName evidence="1">HNH nuclease domain-containing protein</fullName>
    </recommendedName>
</protein>
<dbReference type="InterPro" id="IPR003615">
    <property type="entry name" value="HNH_nuc"/>
</dbReference>
<sequence length="87" mass="10143">MGTHPELPTQIAKLLKRQHRLCSYYKLYFKSEDLLEVNYVDGNHQNNKWENLTLIHQHCNDLIHSGMDDKHPVVEEPCEVTVSSTVL</sequence>
<evidence type="ECO:0000313" key="2">
    <source>
        <dbReference type="EMBL" id="PSB28427.1"/>
    </source>
</evidence>
<proteinExistence type="predicted"/>
<evidence type="ECO:0000313" key="3">
    <source>
        <dbReference type="Proteomes" id="UP000239576"/>
    </source>
</evidence>
<reference evidence="3" key="1">
    <citation type="submission" date="2018-02" db="EMBL/GenBank/DDBJ databases">
        <authorList>
            <person name="Moore K."/>
            <person name="Momper L."/>
        </authorList>
    </citation>
    <scope>NUCLEOTIDE SEQUENCE [LARGE SCALE GENOMIC DNA]</scope>
    <source>
        <strain evidence="3">ULC18</strain>
    </source>
</reference>
<name>A0A2T1E6Q8_9CYAN</name>
<dbReference type="Proteomes" id="UP000239576">
    <property type="component" value="Unassembled WGS sequence"/>
</dbReference>
<evidence type="ECO:0000259" key="1">
    <source>
        <dbReference type="SMART" id="SM00507"/>
    </source>
</evidence>
<dbReference type="EMBL" id="PVWK01000079">
    <property type="protein sequence ID" value="PSB28427.1"/>
    <property type="molecule type" value="Genomic_DNA"/>
</dbReference>
<reference evidence="2 3" key="2">
    <citation type="submission" date="2018-03" db="EMBL/GenBank/DDBJ databases">
        <title>The ancient ancestry and fast evolution of plastids.</title>
        <authorList>
            <person name="Moore K.R."/>
            <person name="Magnabosco C."/>
            <person name="Momper L."/>
            <person name="Gold D.A."/>
            <person name="Bosak T."/>
            <person name="Fournier G.P."/>
        </authorList>
    </citation>
    <scope>NUCLEOTIDE SEQUENCE [LARGE SCALE GENOMIC DNA]</scope>
    <source>
        <strain evidence="2 3">ULC18</strain>
    </source>
</reference>
<dbReference type="CDD" id="cd00085">
    <property type="entry name" value="HNHc"/>
    <property type="match status" value="1"/>
</dbReference>
<dbReference type="AlphaFoldDB" id="A0A2T1E6Q8"/>
<keyword evidence="3" id="KW-1185">Reference proteome</keyword>
<comment type="caution">
    <text evidence="2">The sequence shown here is derived from an EMBL/GenBank/DDBJ whole genome shotgun (WGS) entry which is preliminary data.</text>
</comment>